<keyword evidence="3" id="KW-1185">Reference proteome</keyword>
<dbReference type="AlphaFoldDB" id="A0A5B7G1K8"/>
<dbReference type="EMBL" id="VSRR010009453">
    <property type="protein sequence ID" value="MPC50354.1"/>
    <property type="molecule type" value="Genomic_DNA"/>
</dbReference>
<sequence>MFGAMTPSHLSVWESILSIHAQAHLASLPQNNNKEIVYFLKIEHQIDIGYLQAVPNTQVNLTVRHRSCNCLASSCSHTQLMNLTQNKVIWIHCKVTEKVKVRKSGEVLLLTEREEEDSKLKQSRGARMLYVVMTLVFVCNNFIHVVGAY</sequence>
<accession>A0A5B7G1K8</accession>
<keyword evidence="1" id="KW-0812">Transmembrane</keyword>
<feature type="transmembrane region" description="Helical" evidence="1">
    <location>
        <begin position="128"/>
        <end position="147"/>
    </location>
</feature>
<dbReference type="Proteomes" id="UP000324222">
    <property type="component" value="Unassembled WGS sequence"/>
</dbReference>
<protein>
    <submittedName>
        <fullName evidence="2">Uncharacterized protein</fullName>
    </submittedName>
</protein>
<keyword evidence="1" id="KW-0472">Membrane</keyword>
<reference evidence="2 3" key="1">
    <citation type="submission" date="2019-05" db="EMBL/GenBank/DDBJ databases">
        <title>Another draft genome of Portunus trituberculatus and its Hox gene families provides insights of decapod evolution.</title>
        <authorList>
            <person name="Jeong J.-H."/>
            <person name="Song I."/>
            <person name="Kim S."/>
            <person name="Choi T."/>
            <person name="Kim D."/>
            <person name="Ryu S."/>
            <person name="Kim W."/>
        </authorList>
    </citation>
    <scope>NUCLEOTIDE SEQUENCE [LARGE SCALE GENOMIC DNA]</scope>
    <source>
        <tissue evidence="2">Muscle</tissue>
    </source>
</reference>
<evidence type="ECO:0000313" key="3">
    <source>
        <dbReference type="Proteomes" id="UP000324222"/>
    </source>
</evidence>
<name>A0A5B7G1K8_PORTR</name>
<keyword evidence="1" id="KW-1133">Transmembrane helix</keyword>
<proteinExistence type="predicted"/>
<evidence type="ECO:0000256" key="1">
    <source>
        <dbReference type="SAM" id="Phobius"/>
    </source>
</evidence>
<evidence type="ECO:0000313" key="2">
    <source>
        <dbReference type="EMBL" id="MPC50354.1"/>
    </source>
</evidence>
<comment type="caution">
    <text evidence="2">The sequence shown here is derived from an EMBL/GenBank/DDBJ whole genome shotgun (WGS) entry which is preliminary data.</text>
</comment>
<gene>
    <name evidence="2" type="ORF">E2C01_044182</name>
</gene>
<organism evidence="2 3">
    <name type="scientific">Portunus trituberculatus</name>
    <name type="common">Swimming crab</name>
    <name type="synonym">Neptunus trituberculatus</name>
    <dbReference type="NCBI Taxonomy" id="210409"/>
    <lineage>
        <taxon>Eukaryota</taxon>
        <taxon>Metazoa</taxon>
        <taxon>Ecdysozoa</taxon>
        <taxon>Arthropoda</taxon>
        <taxon>Crustacea</taxon>
        <taxon>Multicrustacea</taxon>
        <taxon>Malacostraca</taxon>
        <taxon>Eumalacostraca</taxon>
        <taxon>Eucarida</taxon>
        <taxon>Decapoda</taxon>
        <taxon>Pleocyemata</taxon>
        <taxon>Brachyura</taxon>
        <taxon>Eubrachyura</taxon>
        <taxon>Portunoidea</taxon>
        <taxon>Portunidae</taxon>
        <taxon>Portuninae</taxon>
        <taxon>Portunus</taxon>
    </lineage>
</organism>